<gene>
    <name evidence="3" type="ORF">M5K25_002503</name>
</gene>
<dbReference type="EMBL" id="JANQDX010000003">
    <property type="protein sequence ID" value="KAL0926286.1"/>
    <property type="molecule type" value="Genomic_DNA"/>
</dbReference>
<organism evidence="3 4">
    <name type="scientific">Dendrobium thyrsiflorum</name>
    <name type="common">Pinecone-like raceme dendrobium</name>
    <name type="synonym">Orchid</name>
    <dbReference type="NCBI Taxonomy" id="117978"/>
    <lineage>
        <taxon>Eukaryota</taxon>
        <taxon>Viridiplantae</taxon>
        <taxon>Streptophyta</taxon>
        <taxon>Embryophyta</taxon>
        <taxon>Tracheophyta</taxon>
        <taxon>Spermatophyta</taxon>
        <taxon>Magnoliopsida</taxon>
        <taxon>Liliopsida</taxon>
        <taxon>Asparagales</taxon>
        <taxon>Orchidaceae</taxon>
        <taxon>Epidendroideae</taxon>
        <taxon>Malaxideae</taxon>
        <taxon>Dendrobiinae</taxon>
        <taxon>Dendrobium</taxon>
    </lineage>
</organism>
<sequence length="341" mass="37716">MKYWCGLWYVGGRIVGMDKWSPSFAPDSFKGLTAPVWIRFPCLPLYCWDEENISRIASRIGAPMYLDGNSFKWGRREFARACIRINLENKLPSGIWVDGISGRFFQKVEYEKIDLLCFHCGRIGHDKSVCPEDASLVQSKQPVKRRDDAQVAQDGINSSVQHDEYGPWIHVKFKNNRFRNGRLAPGGGTSSSLKADKQVKAAIREDGVNVAGLSKLHEETQQLPAEVVGGPKLSEGVSADVALKKDGFVSNKFNVLANDIEDGEVVVTLVERTLKEQLEVSYPESLPSVVDKSRGGEAVVLCGSMVKSRGARELKSLGPVEADHRKRRGDGFCGDFSPLVA</sequence>
<evidence type="ECO:0000256" key="1">
    <source>
        <dbReference type="PROSITE-ProRule" id="PRU00047"/>
    </source>
</evidence>
<feature type="domain" description="CCHC-type" evidence="2">
    <location>
        <begin position="117"/>
        <end position="132"/>
    </location>
</feature>
<keyword evidence="4" id="KW-1185">Reference proteome</keyword>
<dbReference type="AlphaFoldDB" id="A0ABD0VUS6"/>
<accession>A0ABD0VUS6</accession>
<evidence type="ECO:0000313" key="3">
    <source>
        <dbReference type="EMBL" id="KAL0926286.1"/>
    </source>
</evidence>
<keyword evidence="1" id="KW-0479">Metal-binding</keyword>
<keyword evidence="1" id="KW-0863">Zinc-finger</keyword>
<proteinExistence type="predicted"/>
<dbReference type="InterPro" id="IPR040256">
    <property type="entry name" value="At4g02000-like"/>
</dbReference>
<name>A0ABD0VUS6_DENTH</name>
<reference evidence="3 4" key="1">
    <citation type="journal article" date="2024" name="Plant Biotechnol. J.">
        <title>Dendrobium thyrsiflorum genome and its molecular insights into genes involved in important horticultural traits.</title>
        <authorList>
            <person name="Chen B."/>
            <person name="Wang J.Y."/>
            <person name="Zheng P.J."/>
            <person name="Li K.L."/>
            <person name="Liang Y.M."/>
            <person name="Chen X.F."/>
            <person name="Zhang C."/>
            <person name="Zhao X."/>
            <person name="He X."/>
            <person name="Zhang G.Q."/>
            <person name="Liu Z.J."/>
            <person name="Xu Q."/>
        </authorList>
    </citation>
    <scope>NUCLEOTIDE SEQUENCE [LARGE SCALE GENOMIC DNA]</scope>
    <source>
        <strain evidence="3">GZMU011</strain>
    </source>
</reference>
<dbReference type="PROSITE" id="PS50158">
    <property type="entry name" value="ZF_CCHC"/>
    <property type="match status" value="1"/>
</dbReference>
<evidence type="ECO:0000313" key="4">
    <source>
        <dbReference type="Proteomes" id="UP001552299"/>
    </source>
</evidence>
<dbReference type="PANTHER" id="PTHR31286">
    <property type="entry name" value="GLYCINE-RICH CELL WALL STRUCTURAL PROTEIN 1.8-LIKE"/>
    <property type="match status" value="1"/>
</dbReference>
<evidence type="ECO:0000259" key="2">
    <source>
        <dbReference type="PROSITE" id="PS50158"/>
    </source>
</evidence>
<keyword evidence="1" id="KW-0862">Zinc</keyword>
<dbReference type="Proteomes" id="UP001552299">
    <property type="component" value="Unassembled WGS sequence"/>
</dbReference>
<dbReference type="GO" id="GO:0008270">
    <property type="term" value="F:zinc ion binding"/>
    <property type="evidence" value="ECO:0007669"/>
    <property type="project" value="UniProtKB-KW"/>
</dbReference>
<comment type="caution">
    <text evidence="3">The sequence shown here is derived from an EMBL/GenBank/DDBJ whole genome shotgun (WGS) entry which is preliminary data.</text>
</comment>
<dbReference type="PANTHER" id="PTHR31286:SF99">
    <property type="entry name" value="DUF4283 DOMAIN-CONTAINING PROTEIN"/>
    <property type="match status" value="1"/>
</dbReference>
<protein>
    <recommendedName>
        <fullName evidence="2">CCHC-type domain-containing protein</fullName>
    </recommendedName>
</protein>
<dbReference type="InterPro" id="IPR001878">
    <property type="entry name" value="Znf_CCHC"/>
</dbReference>